<feature type="compositionally biased region" description="Basic and acidic residues" evidence="1">
    <location>
        <begin position="1"/>
        <end position="13"/>
    </location>
</feature>
<organism evidence="2 3">
    <name type="scientific">Pleurodeles waltl</name>
    <name type="common">Iberian ribbed newt</name>
    <dbReference type="NCBI Taxonomy" id="8319"/>
    <lineage>
        <taxon>Eukaryota</taxon>
        <taxon>Metazoa</taxon>
        <taxon>Chordata</taxon>
        <taxon>Craniata</taxon>
        <taxon>Vertebrata</taxon>
        <taxon>Euteleostomi</taxon>
        <taxon>Amphibia</taxon>
        <taxon>Batrachia</taxon>
        <taxon>Caudata</taxon>
        <taxon>Salamandroidea</taxon>
        <taxon>Salamandridae</taxon>
        <taxon>Pleurodelinae</taxon>
        <taxon>Pleurodeles</taxon>
    </lineage>
</organism>
<feature type="region of interest" description="Disordered" evidence="1">
    <location>
        <begin position="1"/>
        <end position="43"/>
    </location>
</feature>
<reference evidence="2" key="1">
    <citation type="journal article" date="2022" name="bioRxiv">
        <title>Sequencing and chromosome-scale assembly of the giantPleurodeles waltlgenome.</title>
        <authorList>
            <person name="Brown T."/>
            <person name="Elewa A."/>
            <person name="Iarovenko S."/>
            <person name="Subramanian E."/>
            <person name="Araus A.J."/>
            <person name="Petzold A."/>
            <person name="Susuki M."/>
            <person name="Suzuki K.-i.T."/>
            <person name="Hayashi T."/>
            <person name="Toyoda A."/>
            <person name="Oliveira C."/>
            <person name="Osipova E."/>
            <person name="Leigh N.D."/>
            <person name="Simon A."/>
            <person name="Yun M.H."/>
        </authorList>
    </citation>
    <scope>NUCLEOTIDE SEQUENCE</scope>
    <source>
        <strain evidence="2">20211129_DDA</strain>
        <tissue evidence="2">Liver</tissue>
    </source>
</reference>
<dbReference type="Proteomes" id="UP001066276">
    <property type="component" value="Chromosome 7"/>
</dbReference>
<accession>A0AAV7PVU3</accession>
<keyword evidence="3" id="KW-1185">Reference proteome</keyword>
<sequence>MRARRREGAREGARAPTGDNGHSASLVRKRTSHGNRQEKTKNITKVPVVARYLQYSSGNLQFVGSLASNTISGSTDPKSSR</sequence>
<name>A0AAV7PVU3_PLEWA</name>
<gene>
    <name evidence="2" type="ORF">NDU88_009656</name>
</gene>
<evidence type="ECO:0000313" key="2">
    <source>
        <dbReference type="EMBL" id="KAJ1131319.1"/>
    </source>
</evidence>
<dbReference type="EMBL" id="JANPWB010000011">
    <property type="protein sequence ID" value="KAJ1131319.1"/>
    <property type="molecule type" value="Genomic_DNA"/>
</dbReference>
<evidence type="ECO:0000256" key="1">
    <source>
        <dbReference type="SAM" id="MobiDB-lite"/>
    </source>
</evidence>
<comment type="caution">
    <text evidence="2">The sequence shown here is derived from an EMBL/GenBank/DDBJ whole genome shotgun (WGS) entry which is preliminary data.</text>
</comment>
<protein>
    <submittedName>
        <fullName evidence="2">Uncharacterized protein</fullName>
    </submittedName>
</protein>
<dbReference type="AlphaFoldDB" id="A0AAV7PVU3"/>
<evidence type="ECO:0000313" key="3">
    <source>
        <dbReference type="Proteomes" id="UP001066276"/>
    </source>
</evidence>
<proteinExistence type="predicted"/>